<evidence type="ECO:0000256" key="3">
    <source>
        <dbReference type="ARBA" id="ARBA00022884"/>
    </source>
</evidence>
<dbReference type="eggNOG" id="COG0359">
    <property type="taxonomic scope" value="Bacteria"/>
</dbReference>
<dbReference type="NCBIfam" id="TIGR00158">
    <property type="entry name" value="L9"/>
    <property type="match status" value="1"/>
</dbReference>
<dbReference type="PROSITE" id="PS00651">
    <property type="entry name" value="RIBOSOMAL_L9"/>
    <property type="match status" value="1"/>
</dbReference>
<organism evidence="9 11">
    <name type="scientific">[Clostridium] leptum DSM 753</name>
    <dbReference type="NCBI Taxonomy" id="428125"/>
    <lineage>
        <taxon>Bacteria</taxon>
        <taxon>Bacillati</taxon>
        <taxon>Bacillota</taxon>
        <taxon>Clostridia</taxon>
        <taxon>Eubacteriales</taxon>
        <taxon>Oscillospiraceae</taxon>
        <taxon>Oscillospiraceae incertae sedis</taxon>
    </lineage>
</organism>
<gene>
    <name evidence="7 9" type="primary">rplI</name>
    <name evidence="10" type="ORF">CH238_11200</name>
    <name evidence="9" type="ORF">CLOLEP_02596</name>
</gene>
<evidence type="ECO:0000313" key="9">
    <source>
        <dbReference type="EMBL" id="EDO60984.1"/>
    </source>
</evidence>
<dbReference type="InterPro" id="IPR000244">
    <property type="entry name" value="Ribosomal_bL9"/>
</dbReference>
<dbReference type="EMBL" id="NOXF01000009">
    <property type="protein sequence ID" value="PEQ23940.1"/>
    <property type="molecule type" value="Genomic_DNA"/>
</dbReference>
<dbReference type="HAMAP" id="MF_00503">
    <property type="entry name" value="Ribosomal_bL9"/>
    <property type="match status" value="1"/>
</dbReference>
<evidence type="ECO:0000256" key="6">
    <source>
        <dbReference type="ARBA" id="ARBA00035292"/>
    </source>
</evidence>
<sequence length="148" mass="16148">MKVILLADVKGAGKKGELVNASDGYARNYLIPRKLAKEANAQAMNELKNAEASKQHRIEVEKANASEAAKKIDEKTIKMTAKAGQGGRLFGSVTAKEIAEELKKQYGVDVDKRKIELDGNIKAFGTYRCEVKLYTGISAKVYVVVTEA</sequence>
<proteinExistence type="inferred from homology"/>
<protein>
    <recommendedName>
        <fullName evidence="6 7">Large ribosomal subunit protein bL9</fullName>
    </recommendedName>
</protein>
<keyword evidence="2 7" id="KW-0699">rRNA-binding</keyword>
<evidence type="ECO:0000256" key="2">
    <source>
        <dbReference type="ARBA" id="ARBA00022730"/>
    </source>
</evidence>
<keyword evidence="3 7" id="KW-0694">RNA-binding</keyword>
<evidence type="ECO:0000313" key="11">
    <source>
        <dbReference type="Proteomes" id="UP000003490"/>
    </source>
</evidence>
<dbReference type="Gene3D" id="3.10.430.100">
    <property type="entry name" value="Ribosomal protein L9, C-terminal domain"/>
    <property type="match status" value="1"/>
</dbReference>
<keyword evidence="5 7" id="KW-0687">Ribonucleoprotein</keyword>
<dbReference type="PANTHER" id="PTHR21368">
    <property type="entry name" value="50S RIBOSOMAL PROTEIN L9"/>
    <property type="match status" value="1"/>
</dbReference>
<dbReference type="Gene3D" id="3.40.5.10">
    <property type="entry name" value="Ribosomal protein L9, N-terminal domain"/>
    <property type="match status" value="1"/>
</dbReference>
<dbReference type="FunFam" id="3.40.5.10:FF:000002">
    <property type="entry name" value="50S ribosomal protein L9"/>
    <property type="match status" value="1"/>
</dbReference>
<comment type="similarity">
    <text evidence="1 7">Belongs to the bacterial ribosomal protein bL9 family.</text>
</comment>
<accession>A7VVI4</accession>
<dbReference type="HOGENOM" id="CLU_078938_3_0_9"/>
<dbReference type="SUPFAM" id="SSF55653">
    <property type="entry name" value="Ribosomal protein L9 C-domain"/>
    <property type="match status" value="1"/>
</dbReference>
<dbReference type="Pfam" id="PF03948">
    <property type="entry name" value="Ribosomal_L9_C"/>
    <property type="match status" value="1"/>
</dbReference>
<dbReference type="SUPFAM" id="SSF55658">
    <property type="entry name" value="L9 N-domain-like"/>
    <property type="match status" value="1"/>
</dbReference>
<dbReference type="GO" id="GO:1990904">
    <property type="term" value="C:ribonucleoprotein complex"/>
    <property type="evidence" value="ECO:0007669"/>
    <property type="project" value="UniProtKB-KW"/>
</dbReference>
<dbReference type="InterPro" id="IPR020070">
    <property type="entry name" value="Ribosomal_bL9_N"/>
</dbReference>
<dbReference type="OrthoDB" id="9788336at2"/>
<dbReference type="GO" id="GO:0006412">
    <property type="term" value="P:translation"/>
    <property type="evidence" value="ECO:0007669"/>
    <property type="project" value="UniProtKB-UniRule"/>
</dbReference>
<evidence type="ECO:0000256" key="7">
    <source>
        <dbReference type="HAMAP-Rule" id="MF_00503"/>
    </source>
</evidence>
<dbReference type="GO" id="GO:0019843">
    <property type="term" value="F:rRNA binding"/>
    <property type="evidence" value="ECO:0007669"/>
    <property type="project" value="UniProtKB-UniRule"/>
</dbReference>
<dbReference type="InterPro" id="IPR036935">
    <property type="entry name" value="Ribosomal_bL9_N_sf"/>
</dbReference>
<comment type="caution">
    <text evidence="9">The sequence shown here is derived from an EMBL/GenBank/DDBJ whole genome shotgun (WGS) entry which is preliminary data.</text>
</comment>
<dbReference type="GO" id="GO:0003735">
    <property type="term" value="F:structural constituent of ribosome"/>
    <property type="evidence" value="ECO:0007669"/>
    <property type="project" value="InterPro"/>
</dbReference>
<reference evidence="9 11" key="1">
    <citation type="submission" date="2007-08" db="EMBL/GenBank/DDBJ databases">
        <title>Draft genome sequence of Clostridium leptum (DSM 753).</title>
        <authorList>
            <person name="Sudarsanam P."/>
            <person name="Ley R."/>
            <person name="Guruge J."/>
            <person name="Turnbaugh P.J."/>
            <person name="Mahowald M."/>
            <person name="Liep D."/>
            <person name="Gordon J."/>
        </authorList>
    </citation>
    <scope>NUCLEOTIDE SEQUENCE [LARGE SCALE GENOMIC DNA]</scope>
    <source>
        <strain evidence="9 11">DSM 753</strain>
    </source>
</reference>
<keyword evidence="12" id="KW-1185">Reference proteome</keyword>
<dbReference type="InterPro" id="IPR020069">
    <property type="entry name" value="Ribosomal_bL9_C"/>
</dbReference>
<reference evidence="9 11" key="2">
    <citation type="submission" date="2007-08" db="EMBL/GenBank/DDBJ databases">
        <authorList>
            <person name="Fulton L."/>
            <person name="Clifton S."/>
            <person name="Fulton B."/>
            <person name="Xu J."/>
            <person name="Minx P."/>
            <person name="Pepin K.H."/>
            <person name="Johnson M."/>
            <person name="Thiruvilangam P."/>
            <person name="Bhonagiri V."/>
            <person name="Nash W.E."/>
            <person name="Wang C."/>
            <person name="Mardis E.R."/>
            <person name="Wilson R.K."/>
        </authorList>
    </citation>
    <scope>NUCLEOTIDE SEQUENCE [LARGE SCALE GENOMIC DNA]</scope>
    <source>
        <strain evidence="9 11">DSM 753</strain>
    </source>
</reference>
<feature type="domain" description="Ribosomal protein L9" evidence="8">
    <location>
        <begin position="13"/>
        <end position="40"/>
    </location>
</feature>
<evidence type="ECO:0000259" key="8">
    <source>
        <dbReference type="PROSITE" id="PS00651"/>
    </source>
</evidence>
<dbReference type="Pfam" id="PF01281">
    <property type="entry name" value="Ribosomal_L9_N"/>
    <property type="match status" value="1"/>
</dbReference>
<dbReference type="InterPro" id="IPR020594">
    <property type="entry name" value="Ribosomal_bL9_bac/chp"/>
</dbReference>
<evidence type="ECO:0000313" key="10">
    <source>
        <dbReference type="EMBL" id="PEQ23940.1"/>
    </source>
</evidence>
<dbReference type="InterPro" id="IPR036791">
    <property type="entry name" value="Ribosomal_bL9_C_sf"/>
</dbReference>
<dbReference type="AlphaFoldDB" id="A7VVI4"/>
<evidence type="ECO:0000256" key="5">
    <source>
        <dbReference type="ARBA" id="ARBA00023274"/>
    </source>
</evidence>
<dbReference type="GO" id="GO:0005840">
    <property type="term" value="C:ribosome"/>
    <property type="evidence" value="ECO:0007669"/>
    <property type="project" value="UniProtKB-KW"/>
</dbReference>
<dbReference type="Proteomes" id="UP000220611">
    <property type="component" value="Unassembled WGS sequence"/>
</dbReference>
<evidence type="ECO:0000256" key="1">
    <source>
        <dbReference type="ARBA" id="ARBA00010605"/>
    </source>
</evidence>
<keyword evidence="4 7" id="KW-0689">Ribosomal protein</keyword>
<evidence type="ECO:0000256" key="4">
    <source>
        <dbReference type="ARBA" id="ARBA00022980"/>
    </source>
</evidence>
<name>A7VVI4_9FIRM</name>
<dbReference type="InterPro" id="IPR009027">
    <property type="entry name" value="Ribosomal_bL9/RNase_H1_N"/>
</dbReference>
<reference evidence="10 12" key="3">
    <citation type="submission" date="2017-07" db="EMBL/GenBank/DDBJ databases">
        <title>Prevalence of linear plasmids in Cutibacterium (Propionibacterium) acnes isolates obtained from prostatic tissue.</title>
        <authorList>
            <person name="Davidsson S."/>
            <person name="Carlsson J."/>
            <person name="Molling P."/>
            <person name="Andren O."/>
            <person name="Andersson S.-O."/>
            <person name="Brzuszkiewicz E."/>
            <person name="Poehlein A."/>
            <person name="Al-Zeer M."/>
            <person name="Brinkmann V."/>
            <person name="Scavenius C."/>
            <person name="Nazipi S."/>
            <person name="Soderquist B."/>
            <person name="Bruggemann H."/>
        </authorList>
    </citation>
    <scope>NUCLEOTIDE SEQUENCE [LARGE SCALE GENOMIC DNA]</scope>
    <source>
        <strain evidence="10 12">DSM 753</strain>
    </source>
</reference>
<comment type="function">
    <text evidence="7">Binds to the 23S rRNA.</text>
</comment>
<dbReference type="EMBL" id="ABCB02000019">
    <property type="protein sequence ID" value="EDO60984.1"/>
    <property type="molecule type" value="Genomic_DNA"/>
</dbReference>
<dbReference type="Proteomes" id="UP000003490">
    <property type="component" value="Unassembled WGS sequence"/>
</dbReference>
<evidence type="ECO:0000313" key="12">
    <source>
        <dbReference type="Proteomes" id="UP000220611"/>
    </source>
</evidence>